<organism evidence="2">
    <name type="scientific">marine metagenome</name>
    <dbReference type="NCBI Taxonomy" id="408172"/>
    <lineage>
        <taxon>unclassified sequences</taxon>
        <taxon>metagenomes</taxon>
        <taxon>ecological metagenomes</taxon>
    </lineage>
</organism>
<protein>
    <submittedName>
        <fullName evidence="2">Uncharacterized protein</fullName>
    </submittedName>
</protein>
<reference evidence="2" key="1">
    <citation type="submission" date="2018-05" db="EMBL/GenBank/DDBJ databases">
        <authorList>
            <person name="Lanie J.A."/>
            <person name="Ng W.-L."/>
            <person name="Kazmierczak K.M."/>
            <person name="Andrzejewski T.M."/>
            <person name="Davidsen T.M."/>
            <person name="Wayne K.J."/>
            <person name="Tettelin H."/>
            <person name="Glass J.I."/>
            <person name="Rusch D."/>
            <person name="Podicherti R."/>
            <person name="Tsui H.-C.T."/>
            <person name="Winkler M.E."/>
        </authorList>
    </citation>
    <scope>NUCLEOTIDE SEQUENCE</scope>
</reference>
<name>A0A382XTS5_9ZZZZ</name>
<dbReference type="EMBL" id="UINC01170369">
    <property type="protein sequence ID" value="SVD74383.1"/>
    <property type="molecule type" value="Genomic_DNA"/>
</dbReference>
<gene>
    <name evidence="2" type="ORF">METZ01_LOCUS427237</name>
</gene>
<sequence length="25" mass="2809">NNDHGGRASCPRSQSGPWDGRRWLV</sequence>
<evidence type="ECO:0000256" key="1">
    <source>
        <dbReference type="SAM" id="MobiDB-lite"/>
    </source>
</evidence>
<feature type="non-terminal residue" evidence="2">
    <location>
        <position position="1"/>
    </location>
</feature>
<accession>A0A382XTS5</accession>
<evidence type="ECO:0000313" key="2">
    <source>
        <dbReference type="EMBL" id="SVD74383.1"/>
    </source>
</evidence>
<dbReference type="AlphaFoldDB" id="A0A382XTS5"/>
<feature type="non-terminal residue" evidence="2">
    <location>
        <position position="25"/>
    </location>
</feature>
<proteinExistence type="predicted"/>
<feature type="region of interest" description="Disordered" evidence="1">
    <location>
        <begin position="1"/>
        <end position="25"/>
    </location>
</feature>